<organism evidence="1 2">
    <name type="scientific">Lentilactobacillus fungorum</name>
    <dbReference type="NCBI Taxonomy" id="2201250"/>
    <lineage>
        <taxon>Bacteria</taxon>
        <taxon>Bacillati</taxon>
        <taxon>Bacillota</taxon>
        <taxon>Bacilli</taxon>
        <taxon>Lactobacillales</taxon>
        <taxon>Lactobacillaceae</taxon>
        <taxon>Lentilactobacillus</taxon>
    </lineage>
</organism>
<reference evidence="1 2" key="1">
    <citation type="journal article" date="2021" name="Int. J. Syst. Evol. Microbiol.">
        <title>Lentilactobacillus fungorum sp. nov., isolated from spent mushroom substrates.</title>
        <authorList>
            <person name="Tohno M."/>
            <person name="Tanizawa Y."/>
            <person name="Kojima Y."/>
            <person name="Sakamoto M."/>
            <person name="Ohkuma M."/>
            <person name="Kobayashi H."/>
        </authorList>
    </citation>
    <scope>NUCLEOTIDE SEQUENCE [LARGE SCALE GENOMIC DNA]</scope>
    <source>
        <strain evidence="1 2">YK48G</strain>
    </source>
</reference>
<gene>
    <name evidence="1" type="ORF">YK48G_04220</name>
</gene>
<proteinExistence type="predicted"/>
<dbReference type="Proteomes" id="UP000604765">
    <property type="component" value="Unassembled WGS sequence"/>
</dbReference>
<comment type="caution">
    <text evidence="1">The sequence shown here is derived from an EMBL/GenBank/DDBJ whole genome shotgun (WGS) entry which is preliminary data.</text>
</comment>
<evidence type="ECO:0000313" key="2">
    <source>
        <dbReference type="Proteomes" id="UP000604765"/>
    </source>
</evidence>
<dbReference type="Gene3D" id="3.40.91.30">
    <property type="match status" value="1"/>
</dbReference>
<dbReference type="InterPro" id="IPR009414">
    <property type="entry name" value="DUF1064"/>
</dbReference>
<sequence length="132" mass="15493">MTQSSKELSPPKAKFNNHKNIVDGHKFDSKIEAAYYQQLKNLKLDFKVHEKFEIQEAFDLPDGHHIRHCVYTPDFSIYSDGKLNSVVDTKGSWVTLTDASSLRMKFFEHQYKAPVIIATYDYQHHVFEEREK</sequence>
<dbReference type="EMBL" id="BNJR01000004">
    <property type="protein sequence ID" value="GHP12997.1"/>
    <property type="molecule type" value="Genomic_DNA"/>
</dbReference>
<protein>
    <recommendedName>
        <fullName evidence="3">DUF1064 domain-containing protein</fullName>
    </recommendedName>
</protein>
<evidence type="ECO:0008006" key="3">
    <source>
        <dbReference type="Google" id="ProtNLM"/>
    </source>
</evidence>
<dbReference type="Pfam" id="PF06356">
    <property type="entry name" value="DUF1064"/>
    <property type="match status" value="1"/>
</dbReference>
<evidence type="ECO:0000313" key="1">
    <source>
        <dbReference type="EMBL" id="GHP12997.1"/>
    </source>
</evidence>
<name>A0ABQ3VVT6_9LACO</name>
<keyword evidence="2" id="KW-1185">Reference proteome</keyword>
<accession>A0ABQ3VVT6</accession>